<dbReference type="EMBL" id="JYNU01000010">
    <property type="protein sequence ID" value="KMO77292.1"/>
    <property type="molecule type" value="Genomic_DNA"/>
</dbReference>
<organism evidence="2 5">
    <name type="scientific">Mycolicibacterium obuense</name>
    <dbReference type="NCBI Taxonomy" id="1807"/>
    <lineage>
        <taxon>Bacteria</taxon>
        <taxon>Bacillati</taxon>
        <taxon>Actinomycetota</taxon>
        <taxon>Actinomycetes</taxon>
        <taxon>Mycobacteriales</taxon>
        <taxon>Mycobacteriaceae</taxon>
        <taxon>Mycolicibacterium</taxon>
    </lineage>
</organism>
<evidence type="ECO:0000313" key="1">
    <source>
        <dbReference type="EMBL" id="KKF03386.1"/>
    </source>
</evidence>
<evidence type="ECO:0000313" key="3">
    <source>
        <dbReference type="EMBL" id="TDL06698.1"/>
    </source>
</evidence>
<dbReference type="RefSeq" id="WP_046361617.1">
    <property type="nucleotide sequence ID" value="NZ_CALTXN010000032.1"/>
</dbReference>
<dbReference type="EMBL" id="LAUZ02000013">
    <property type="protein sequence ID" value="KKF03386.1"/>
    <property type="molecule type" value="Genomic_DNA"/>
</dbReference>
<comment type="caution">
    <text evidence="2">The sequence shown here is derived from an EMBL/GenBank/DDBJ whole genome shotgun (WGS) entry which is preliminary data.</text>
</comment>
<reference evidence="2 5" key="1">
    <citation type="journal article" date="2015" name="Genome Biol. Evol.">
        <title>Characterization of Three Mycobacterium spp. with Potential Use in Bioremediation by Genome Sequencing and Comparative Genomics.</title>
        <authorList>
            <person name="Das S."/>
            <person name="Pettersson B.M."/>
            <person name="Behra P.R."/>
            <person name="Ramesh M."/>
            <person name="Dasgupta S."/>
            <person name="Bhattacharya A."/>
            <person name="Kirsebom L.A."/>
        </authorList>
    </citation>
    <scope>NUCLEOTIDE SEQUENCE [LARGE SCALE GENOMIC DNA]</scope>
    <source>
        <strain evidence="2 5">DSM 44075</strain>
    </source>
</reference>
<name>A0A0J6W6N0_9MYCO</name>
<dbReference type="STRING" id="1807.MOBUDSM44075_01861"/>
<dbReference type="PATRIC" id="fig|1807.13.peg.1613"/>
<sequence length="140" mass="14625">MQITGAFLAEHAEIVDGKLNVTGGVLDVVKAPAIGLTNENGEQLALPLSLVTLMQAGPDDEGRPYRMKLEVVASNGDIIVLGDQEIPGGHPEGENHFWISDFGLTTRATGRMALIASIEGGGSVSVPVFVERVDSHPPAG</sequence>
<keyword evidence="4" id="KW-1185">Reference proteome</keyword>
<evidence type="ECO:0000313" key="6">
    <source>
        <dbReference type="Proteomes" id="UP000294952"/>
    </source>
</evidence>
<reference evidence="3 6" key="3">
    <citation type="submission" date="2019-01" db="EMBL/GenBank/DDBJ databases">
        <title>High-quality-draft genome sequences of five non-tuberculosis mycobacteriaceae isolated from a nosocomial environment.</title>
        <authorList>
            <person name="Tiago I."/>
            <person name="Alarico S."/>
            <person name="Pereira S.G."/>
            <person name="Coelho C."/>
            <person name="Maranha A."/>
            <person name="Empadinhas N."/>
        </authorList>
    </citation>
    <scope>NUCLEOTIDE SEQUENCE [LARGE SCALE GENOMIC DNA]</scope>
    <source>
        <strain evidence="3 6">22DIII</strain>
    </source>
</reference>
<evidence type="ECO:0000313" key="4">
    <source>
        <dbReference type="Proteomes" id="UP000034150"/>
    </source>
</evidence>
<dbReference type="EMBL" id="SDLP01000005">
    <property type="protein sequence ID" value="TDL06698.1"/>
    <property type="molecule type" value="Genomic_DNA"/>
</dbReference>
<reference evidence="1 4" key="2">
    <citation type="submission" date="2015-04" db="EMBL/GenBank/DDBJ databases">
        <title>Genome sequence of Mycobacterium obuense UC1.</title>
        <authorList>
            <person name="Greninger A.L."/>
            <person name="Cunningham G."/>
            <person name="Chiu C.Y."/>
            <person name="Miller S."/>
        </authorList>
    </citation>
    <scope>NUCLEOTIDE SEQUENCE [LARGE SCALE GENOMIC DNA]</scope>
    <source>
        <strain evidence="1 4">UC1</strain>
    </source>
</reference>
<proteinExistence type="predicted"/>
<dbReference type="OrthoDB" id="4460609at2"/>
<dbReference type="Proteomes" id="UP000034150">
    <property type="component" value="Unassembled WGS sequence"/>
</dbReference>
<dbReference type="Proteomes" id="UP000036313">
    <property type="component" value="Unassembled WGS sequence"/>
</dbReference>
<dbReference type="Proteomes" id="UP000294952">
    <property type="component" value="Unassembled WGS sequence"/>
</dbReference>
<evidence type="ECO:0000313" key="2">
    <source>
        <dbReference type="EMBL" id="KMO77292.1"/>
    </source>
</evidence>
<dbReference type="AlphaFoldDB" id="A0A0J6W6N0"/>
<gene>
    <name evidence="3" type="ORF">EUA04_18565</name>
    <name evidence="2" type="ORF">MOBUDSM44075_01861</name>
    <name evidence="1" type="ORF">WN67_03110</name>
</gene>
<evidence type="ECO:0000313" key="5">
    <source>
        <dbReference type="Proteomes" id="UP000036313"/>
    </source>
</evidence>
<protein>
    <submittedName>
        <fullName evidence="2">Uncharacterized protein</fullName>
    </submittedName>
</protein>
<accession>A0A0J6W6N0</accession>